<organism evidence="1 2">
    <name type="scientific">Pythium oligandrum</name>
    <name type="common">Mycoparasitic fungus</name>
    <dbReference type="NCBI Taxonomy" id="41045"/>
    <lineage>
        <taxon>Eukaryota</taxon>
        <taxon>Sar</taxon>
        <taxon>Stramenopiles</taxon>
        <taxon>Oomycota</taxon>
        <taxon>Peronosporomycetes</taxon>
        <taxon>Pythiales</taxon>
        <taxon>Pythiaceae</taxon>
        <taxon>Pythium</taxon>
    </lineage>
</organism>
<dbReference type="Proteomes" id="UP000794436">
    <property type="component" value="Unassembled WGS sequence"/>
</dbReference>
<evidence type="ECO:0000313" key="1">
    <source>
        <dbReference type="EMBL" id="TMW59568.1"/>
    </source>
</evidence>
<comment type="caution">
    <text evidence="1">The sequence shown here is derived from an EMBL/GenBank/DDBJ whole genome shotgun (WGS) entry which is preliminary data.</text>
</comment>
<sequence length="348" mass="38382">MGGGPASADVVRSSCILTFPEETDVEPVPVDAWYLHAVGRTFLRRLARDRVGDELKIALLMQQVDPETQQKRYISVNTDEILQAALKETFDEPDRVLVLHIIALDKVLGRRSIHVRPEINPYVSPEPVAPMDLVFPTLAVEGIQEPEDPTSLLAVSQRMSRSVYSFDKASAHEDVSMDTSKRLSQSVSSLDKRKSVLAEAEVDYTRGFASVREEEEEDEEDDQHTQDQAFSFAAAGAKLVSDEFEEAEIPLARVVSDTEPGDAAARIPSDYVMLELQNGGGLDTMPANDASTFFISTNWHVQADELSASARLSAENDYDDDARAREAALSSSMLDSFVVLERDQASSK</sequence>
<gene>
    <name evidence="1" type="ORF">Poli38472_004637</name>
</gene>
<dbReference type="EMBL" id="SPLM01000109">
    <property type="protein sequence ID" value="TMW59568.1"/>
    <property type="molecule type" value="Genomic_DNA"/>
</dbReference>
<name>A0A8K1CAT5_PYTOL</name>
<dbReference type="AlphaFoldDB" id="A0A8K1CAT5"/>
<evidence type="ECO:0000313" key="2">
    <source>
        <dbReference type="Proteomes" id="UP000794436"/>
    </source>
</evidence>
<dbReference type="OrthoDB" id="156167at2759"/>
<keyword evidence="2" id="KW-1185">Reference proteome</keyword>
<protein>
    <submittedName>
        <fullName evidence="1">Uncharacterized protein</fullName>
    </submittedName>
</protein>
<proteinExistence type="predicted"/>
<reference evidence="1" key="1">
    <citation type="submission" date="2019-03" db="EMBL/GenBank/DDBJ databases">
        <title>Long read genome sequence of the mycoparasitic Pythium oligandrum ATCC 38472 isolated from sugarbeet rhizosphere.</title>
        <authorList>
            <person name="Gaulin E."/>
        </authorList>
    </citation>
    <scope>NUCLEOTIDE SEQUENCE</scope>
    <source>
        <strain evidence="1">ATCC 38472_TT</strain>
    </source>
</reference>
<accession>A0A8K1CAT5</accession>